<sequence>MYIRLGRESRFTCTLQYEHKDDNAPALVICARRATTKLAAHNFSHSMLMPSVFDPVSYPVRSYYPSLRMLLRSNSTRAQNRVAAKISSSMDHPRCEGRIDSAGSEARHRGNLIESRLSVWAIAAHGRSESYGFFWYLGSRFTFVYEDVSVFNASWICCRIHLVISTLHASCPTSNHTVIEPNDPGCIKYRAVK</sequence>
<protein>
    <submittedName>
        <fullName evidence="1">Uncharacterized protein</fullName>
    </submittedName>
</protein>
<reference evidence="2" key="1">
    <citation type="journal article" date="2017" name="Nat. Ecol. Evol.">
        <title>Genome expansion and lineage-specific genetic innovations in the forest pathogenic fungi Armillaria.</title>
        <authorList>
            <person name="Sipos G."/>
            <person name="Prasanna A.N."/>
            <person name="Walter M.C."/>
            <person name="O'Connor E."/>
            <person name="Balint B."/>
            <person name="Krizsan K."/>
            <person name="Kiss B."/>
            <person name="Hess J."/>
            <person name="Varga T."/>
            <person name="Slot J."/>
            <person name="Riley R."/>
            <person name="Boka B."/>
            <person name="Rigling D."/>
            <person name="Barry K."/>
            <person name="Lee J."/>
            <person name="Mihaltcheva S."/>
            <person name="LaButti K."/>
            <person name="Lipzen A."/>
            <person name="Waldron R."/>
            <person name="Moloney N.M."/>
            <person name="Sperisen C."/>
            <person name="Kredics L."/>
            <person name="Vagvoelgyi C."/>
            <person name="Patrignani A."/>
            <person name="Fitzpatrick D."/>
            <person name="Nagy I."/>
            <person name="Doyle S."/>
            <person name="Anderson J.B."/>
            <person name="Grigoriev I.V."/>
            <person name="Gueldener U."/>
            <person name="Muensterkoetter M."/>
            <person name="Nagy L.G."/>
        </authorList>
    </citation>
    <scope>NUCLEOTIDE SEQUENCE [LARGE SCALE GENOMIC DNA]</scope>
    <source>
        <strain evidence="2">28-4</strain>
    </source>
</reference>
<dbReference type="AlphaFoldDB" id="A0A2H3BMN3"/>
<dbReference type="Proteomes" id="UP000218334">
    <property type="component" value="Unassembled WGS sequence"/>
</dbReference>
<name>A0A2H3BMN3_9AGAR</name>
<accession>A0A2H3BMN3</accession>
<gene>
    <name evidence="1" type="ORF">ARMSODRAFT_1054541</name>
</gene>
<evidence type="ECO:0000313" key="1">
    <source>
        <dbReference type="EMBL" id="PBK64316.1"/>
    </source>
</evidence>
<proteinExistence type="predicted"/>
<evidence type="ECO:0000313" key="2">
    <source>
        <dbReference type="Proteomes" id="UP000218334"/>
    </source>
</evidence>
<organism evidence="1 2">
    <name type="scientific">Armillaria solidipes</name>
    <dbReference type="NCBI Taxonomy" id="1076256"/>
    <lineage>
        <taxon>Eukaryota</taxon>
        <taxon>Fungi</taxon>
        <taxon>Dikarya</taxon>
        <taxon>Basidiomycota</taxon>
        <taxon>Agaricomycotina</taxon>
        <taxon>Agaricomycetes</taxon>
        <taxon>Agaricomycetidae</taxon>
        <taxon>Agaricales</taxon>
        <taxon>Marasmiineae</taxon>
        <taxon>Physalacriaceae</taxon>
        <taxon>Armillaria</taxon>
    </lineage>
</organism>
<keyword evidence="2" id="KW-1185">Reference proteome</keyword>
<dbReference type="EMBL" id="KZ293452">
    <property type="protein sequence ID" value="PBK64316.1"/>
    <property type="molecule type" value="Genomic_DNA"/>
</dbReference>